<feature type="transmembrane region" description="Helical" evidence="1">
    <location>
        <begin position="159"/>
        <end position="178"/>
    </location>
</feature>
<feature type="transmembrane region" description="Helical" evidence="1">
    <location>
        <begin position="253"/>
        <end position="274"/>
    </location>
</feature>
<protein>
    <submittedName>
        <fullName evidence="2">Uncharacterized protein</fullName>
    </submittedName>
</protein>
<dbReference type="Proteomes" id="UP000037035">
    <property type="component" value="Unassembled WGS sequence"/>
</dbReference>
<feature type="transmembrane region" description="Helical" evidence="1">
    <location>
        <begin position="225"/>
        <end position="247"/>
    </location>
</feature>
<accession>A0A0L6VTZ5</accession>
<gene>
    <name evidence="2" type="ORF">VP01_1058g1</name>
</gene>
<proteinExistence type="predicted"/>
<name>A0A0L6VTZ5_9BASI</name>
<organism evidence="2 3">
    <name type="scientific">Puccinia sorghi</name>
    <dbReference type="NCBI Taxonomy" id="27349"/>
    <lineage>
        <taxon>Eukaryota</taxon>
        <taxon>Fungi</taxon>
        <taxon>Dikarya</taxon>
        <taxon>Basidiomycota</taxon>
        <taxon>Pucciniomycotina</taxon>
        <taxon>Pucciniomycetes</taxon>
        <taxon>Pucciniales</taxon>
        <taxon>Pucciniaceae</taxon>
        <taxon>Puccinia</taxon>
    </lineage>
</organism>
<evidence type="ECO:0000313" key="3">
    <source>
        <dbReference type="Proteomes" id="UP000037035"/>
    </source>
</evidence>
<keyword evidence="1" id="KW-0812">Transmembrane</keyword>
<sequence length="964" mass="111456">MPKSHCTGIRRKLSYYKRRKIHIIKRGGRYHYVLGKDGMEGILTVRGGRKEVWEERHRPPNPGWNIFCVAAQPLLHHAWNVWWQFRGCSSVSPVLRVSGGSLPSNNFVLIQGLHQQLSRQLITKKFCSSGISISLESWKGNIQLHYWESYTKKKKERMWLILIELSVGDLLLLAGFRYPKERDEEAKVNFWCKGSNNSTVKILVKMMMYVFFLRVLIYDLGIQPWLILSLFLVSCFTFLHPFTIHIFCSSLIHLINILHFSILILVWLASHAATSTMNTASQKLSHLRQPNWVKWMMKYHCIFHVCAYIPIDINDFKHKLAHDPLKETFGAASFIPSRWGMLLYTCTLVFHTCIKLNNKENIILRCEIWRLAELLWLIFLIRFSTYNWIAGIEIPDLEPITHSRQHLRSEIWKFESWKTKNSLTVLEIGYHTKFKKNKIKKQIQAVKCIHLPPPMLYPKMKHMMKMSSILMDRHSCLFHHLQTIALHAVRETSYLFFNHSGFEILSPCCAQSSFPAFFPCGGGKMFHCLFYAILPFHAQIIIAFFAHIFPKAKLLNNPGEFTHISHYSRFWAPSPALIVYTYIHVSMLMVPPKYCHIFSILFDLYPSLPCSLNPSFYFLEQAEKGNYWDCRACSFWGTSRNRQSSLAFGALCLQNVNIRNNLNRQSGTIVFTKMLFRSGLREIKGVLQKGKCKYVRVDIRRSRRGERPGLIGRGLVSELARAWPLPRQRHVCKGKVEASSRARWPLPGQRHCLFQVKGMASARAKAQPLPLPAQRNGLCQPLCYQSSENYALGCAMSVDRCFGKIISVKISNAGREIQIGFFLLRHTGKRRIILSHITYNQGFFTSKEQITTGTKSQYSSVLVEDQTGYAKVFMENSYCVDIYKRPFYIEEGLRNAQVKHYNISCEIAEFSGAHSTMRRNQGTVEHMEVLMVSWEISEAFQQALVVFCAQSPALSCVLSIERLN</sequence>
<evidence type="ECO:0000313" key="2">
    <source>
        <dbReference type="EMBL" id="KNZ64173.1"/>
    </source>
</evidence>
<keyword evidence="3" id="KW-1185">Reference proteome</keyword>
<keyword evidence="1" id="KW-0472">Membrane</keyword>
<keyword evidence="1" id="KW-1133">Transmembrane helix</keyword>
<feature type="transmembrane region" description="Helical" evidence="1">
    <location>
        <begin position="198"/>
        <end position="218"/>
    </location>
</feature>
<comment type="caution">
    <text evidence="2">The sequence shown here is derived from an EMBL/GenBank/DDBJ whole genome shotgun (WGS) entry which is preliminary data.</text>
</comment>
<dbReference type="VEuPathDB" id="FungiDB:VP01_1058g1"/>
<feature type="transmembrane region" description="Helical" evidence="1">
    <location>
        <begin position="529"/>
        <end position="549"/>
    </location>
</feature>
<dbReference type="AlphaFoldDB" id="A0A0L6VTZ5"/>
<evidence type="ECO:0000256" key="1">
    <source>
        <dbReference type="SAM" id="Phobius"/>
    </source>
</evidence>
<reference evidence="2 3" key="1">
    <citation type="submission" date="2015-08" db="EMBL/GenBank/DDBJ databases">
        <title>Next Generation Sequencing and Analysis of the Genome of Puccinia sorghi L Schw, the Causal Agent of Maize Common Rust.</title>
        <authorList>
            <person name="Rochi L."/>
            <person name="Burguener G."/>
            <person name="Darino M."/>
            <person name="Turjanski A."/>
            <person name="Kreff E."/>
            <person name="Dieguez M.J."/>
            <person name="Sacco F."/>
        </authorList>
    </citation>
    <scope>NUCLEOTIDE SEQUENCE [LARGE SCALE GENOMIC DNA]</scope>
    <source>
        <strain evidence="2 3">RO10H11247</strain>
    </source>
</reference>
<dbReference type="EMBL" id="LAVV01000654">
    <property type="protein sequence ID" value="KNZ64173.1"/>
    <property type="molecule type" value="Genomic_DNA"/>
</dbReference>